<keyword evidence="4 6" id="KW-1133">Transmembrane helix</keyword>
<keyword evidence="3 6" id="KW-0812">Transmembrane</keyword>
<proteinExistence type="inferred from homology"/>
<sequence length="354" mass="37886">MQNRSLLGVVLLAALLALGYLVVRPFWAPLAWAAILAYLTTPIYRRILRLLEGRPSLAASVATTLVLTLLLVPFLSLLLRLPRELSESYREISSAFDEPLVLPEALTHIPVLGPVLDETLTGFWNDPEVRKQQVKEWLEPWSREIASLVGGLGRSVAQLAVAVVALFFLYRDGESALGQIRRALHKIVGEMADKYFQAIGATTRAVVFGLLVSALAQGFLAGVGYQIFGIGAPILLGAATAVAAVIPFVGAVSIWAPVALWMLLSGRTGAGLALLAWGAVIVNPTDNILKPLLISGATDIPLALVFIGVMGGLMAFGLVGLFLGPLVLAVLLAIWREWLEEDRGADMGVDLEGK</sequence>
<dbReference type="InterPro" id="IPR002549">
    <property type="entry name" value="AI-2E-like"/>
</dbReference>
<evidence type="ECO:0000256" key="2">
    <source>
        <dbReference type="ARBA" id="ARBA00009773"/>
    </source>
</evidence>
<feature type="transmembrane region" description="Helical" evidence="6">
    <location>
        <begin position="57"/>
        <end position="79"/>
    </location>
</feature>
<name>A0A6B8KHH6_9HYPH</name>
<evidence type="ECO:0000256" key="1">
    <source>
        <dbReference type="ARBA" id="ARBA00004141"/>
    </source>
</evidence>
<feature type="transmembrane region" description="Helical" evidence="6">
    <location>
        <begin position="302"/>
        <end position="335"/>
    </location>
</feature>
<dbReference type="Proteomes" id="UP000309061">
    <property type="component" value="Chromosome"/>
</dbReference>
<reference evidence="7 8" key="1">
    <citation type="submission" date="2019-11" db="EMBL/GenBank/DDBJ databases">
        <title>The genome sequence of Methylocystis heyeri.</title>
        <authorList>
            <person name="Oshkin I.Y."/>
            <person name="Miroshnikov K."/>
            <person name="Dedysh S.N."/>
        </authorList>
    </citation>
    <scope>NUCLEOTIDE SEQUENCE [LARGE SCALE GENOMIC DNA]</scope>
    <source>
        <strain evidence="7 8">H2</strain>
    </source>
</reference>
<organism evidence="7 8">
    <name type="scientific">Methylocystis heyeri</name>
    <dbReference type="NCBI Taxonomy" id="391905"/>
    <lineage>
        <taxon>Bacteria</taxon>
        <taxon>Pseudomonadati</taxon>
        <taxon>Pseudomonadota</taxon>
        <taxon>Alphaproteobacteria</taxon>
        <taxon>Hyphomicrobiales</taxon>
        <taxon>Methylocystaceae</taxon>
        <taxon>Methylocystis</taxon>
    </lineage>
</organism>
<dbReference type="EMBL" id="CP046052">
    <property type="protein sequence ID" value="QGM45958.1"/>
    <property type="molecule type" value="Genomic_DNA"/>
</dbReference>
<comment type="similarity">
    <text evidence="2">Belongs to the autoinducer-2 exporter (AI-2E) (TC 2.A.86) family.</text>
</comment>
<dbReference type="OrthoDB" id="8113547at2"/>
<evidence type="ECO:0000313" key="8">
    <source>
        <dbReference type="Proteomes" id="UP000309061"/>
    </source>
</evidence>
<evidence type="ECO:0000256" key="4">
    <source>
        <dbReference type="ARBA" id="ARBA00022989"/>
    </source>
</evidence>
<evidence type="ECO:0000313" key="7">
    <source>
        <dbReference type="EMBL" id="QGM45958.1"/>
    </source>
</evidence>
<feature type="transmembrane region" description="Helical" evidence="6">
    <location>
        <begin position="234"/>
        <end position="256"/>
    </location>
</feature>
<protein>
    <submittedName>
        <fullName evidence="7">AI-2E family transporter</fullName>
    </submittedName>
</protein>
<accession>A0A6B8KHH6</accession>
<gene>
    <name evidence="7" type="ORF">H2LOC_009725</name>
</gene>
<feature type="transmembrane region" description="Helical" evidence="6">
    <location>
        <begin position="145"/>
        <end position="170"/>
    </location>
</feature>
<evidence type="ECO:0000256" key="3">
    <source>
        <dbReference type="ARBA" id="ARBA00022692"/>
    </source>
</evidence>
<evidence type="ECO:0000256" key="6">
    <source>
        <dbReference type="SAM" id="Phobius"/>
    </source>
</evidence>
<dbReference type="PANTHER" id="PTHR21716:SF4">
    <property type="entry name" value="TRANSMEMBRANE PROTEIN 245"/>
    <property type="match status" value="1"/>
</dbReference>
<feature type="transmembrane region" description="Helical" evidence="6">
    <location>
        <begin position="263"/>
        <end position="282"/>
    </location>
</feature>
<evidence type="ECO:0000256" key="5">
    <source>
        <dbReference type="ARBA" id="ARBA00023136"/>
    </source>
</evidence>
<dbReference type="Pfam" id="PF01594">
    <property type="entry name" value="AI-2E_transport"/>
    <property type="match status" value="1"/>
</dbReference>
<feature type="transmembrane region" description="Helical" evidence="6">
    <location>
        <begin position="29"/>
        <end position="45"/>
    </location>
</feature>
<dbReference type="RefSeq" id="WP_136496223.1">
    <property type="nucleotide sequence ID" value="NZ_CP046052.1"/>
</dbReference>
<feature type="transmembrane region" description="Helical" evidence="6">
    <location>
        <begin position="205"/>
        <end position="228"/>
    </location>
</feature>
<keyword evidence="5 6" id="KW-0472">Membrane</keyword>
<dbReference type="PANTHER" id="PTHR21716">
    <property type="entry name" value="TRANSMEMBRANE PROTEIN"/>
    <property type="match status" value="1"/>
</dbReference>
<dbReference type="KEGG" id="mhey:H2LOC_009725"/>
<comment type="subcellular location">
    <subcellularLocation>
        <location evidence="1">Membrane</location>
        <topology evidence="1">Multi-pass membrane protein</topology>
    </subcellularLocation>
</comment>
<dbReference type="GO" id="GO:0016020">
    <property type="term" value="C:membrane"/>
    <property type="evidence" value="ECO:0007669"/>
    <property type="project" value="UniProtKB-SubCell"/>
</dbReference>
<keyword evidence="8" id="KW-1185">Reference proteome</keyword>
<dbReference type="AlphaFoldDB" id="A0A6B8KHH6"/>